<keyword evidence="1" id="KW-0732">Signal</keyword>
<name>A0A2N7BJT6_9VIBR</name>
<dbReference type="RefSeq" id="WP_102267775.1">
    <property type="nucleotide sequence ID" value="NZ_MCSH01000131.1"/>
</dbReference>
<evidence type="ECO:0000313" key="2">
    <source>
        <dbReference type="EMBL" id="PME56898.1"/>
    </source>
</evidence>
<sequence length="356" mass="40613">MNLRQLLRLGLACCCLFLTQGFATTLEDIRPHTPSSQQTWAEQWFYNIAVPEVGYFKISLQTYIAPDFTEPTPKAYVHLAFTPINGKTVKYDIFRDELILRGFEDSEQFHYEIPGVVVANEDTLNVTFEDFQFSMHWDGRHAHYWRGRNPGQTPFGMIPELPGGGGKWFLYTVGTPIQYSFYDGEQSLFGSGYAQLDKGWYDKESSAGMIYTMGLSDELYYMFTGAKVGNSNIELWAGRYISPNYDLIFYPAIGNISLKREVDSCAGYLKLEMNKIKYKMVMEVKSELESFYPLAFPSVIIFGGEQKYMKSMKAAVNVSLYEHNILAETIDMPQTLLEFSGPFYCDALDDIQNAAL</sequence>
<gene>
    <name evidence="2" type="ORF">BCV30_18140</name>
</gene>
<proteinExistence type="predicted"/>
<evidence type="ECO:0000256" key="1">
    <source>
        <dbReference type="SAM" id="SignalP"/>
    </source>
</evidence>
<comment type="caution">
    <text evidence="2">The sequence shown here is derived from an EMBL/GenBank/DDBJ whole genome shotgun (WGS) entry which is preliminary data.</text>
</comment>
<dbReference type="EMBL" id="MCSI01000164">
    <property type="protein sequence ID" value="PME56898.1"/>
    <property type="molecule type" value="Genomic_DNA"/>
</dbReference>
<accession>A0A2N7BJT6</accession>
<evidence type="ECO:0000313" key="3">
    <source>
        <dbReference type="Proteomes" id="UP000235778"/>
    </source>
</evidence>
<evidence type="ECO:0008006" key="4">
    <source>
        <dbReference type="Google" id="ProtNLM"/>
    </source>
</evidence>
<dbReference type="Proteomes" id="UP000235778">
    <property type="component" value="Unassembled WGS sequence"/>
</dbReference>
<feature type="chain" id="PRO_5014698358" description="AttH domain-containing protein" evidence="1">
    <location>
        <begin position="24"/>
        <end position="356"/>
    </location>
</feature>
<protein>
    <recommendedName>
        <fullName evidence="4">AttH domain-containing protein</fullName>
    </recommendedName>
</protein>
<organism evidence="2 3">
    <name type="scientific">Vibrio lentus</name>
    <dbReference type="NCBI Taxonomy" id="136468"/>
    <lineage>
        <taxon>Bacteria</taxon>
        <taxon>Pseudomonadati</taxon>
        <taxon>Pseudomonadota</taxon>
        <taxon>Gammaproteobacteria</taxon>
        <taxon>Vibrionales</taxon>
        <taxon>Vibrionaceae</taxon>
        <taxon>Vibrio</taxon>
    </lineage>
</organism>
<dbReference type="AlphaFoldDB" id="A0A2N7BJT6"/>
<feature type="signal peptide" evidence="1">
    <location>
        <begin position="1"/>
        <end position="23"/>
    </location>
</feature>
<reference evidence="3" key="1">
    <citation type="submission" date="2016-07" db="EMBL/GenBank/DDBJ databases">
        <title>Nontailed viruses are major unrecognized killers of bacteria in the ocean.</title>
        <authorList>
            <person name="Kauffman K."/>
            <person name="Hussain F."/>
            <person name="Yang J."/>
            <person name="Arevalo P."/>
            <person name="Brown J."/>
            <person name="Cutler M."/>
            <person name="Kelly L."/>
            <person name="Polz M.F."/>
        </authorList>
    </citation>
    <scope>NUCLEOTIDE SEQUENCE [LARGE SCALE GENOMIC DNA]</scope>
    <source>
        <strain evidence="3">10N.286.55.C1</strain>
    </source>
</reference>